<protein>
    <submittedName>
        <fullName evidence="1">Uncharacterized protein</fullName>
    </submittedName>
</protein>
<sequence length="72" mass="8447">MYSFYSKVTPVHHCAISTNYISSLGYRTKPSYQQTPRFYIHVISPVLYLATYKQSLRMYVLQLAIKTLHLKS</sequence>
<reference evidence="1" key="1">
    <citation type="submission" date="2014-11" db="EMBL/GenBank/DDBJ databases">
        <authorList>
            <person name="Amaro Gonzalez C."/>
        </authorList>
    </citation>
    <scope>NUCLEOTIDE SEQUENCE</scope>
</reference>
<dbReference type="AlphaFoldDB" id="A0A0E9PFV6"/>
<reference evidence="1" key="2">
    <citation type="journal article" date="2015" name="Fish Shellfish Immunol.">
        <title>Early steps in the European eel (Anguilla anguilla)-Vibrio vulnificus interaction in the gills: Role of the RtxA13 toxin.</title>
        <authorList>
            <person name="Callol A."/>
            <person name="Pajuelo D."/>
            <person name="Ebbesson L."/>
            <person name="Teles M."/>
            <person name="MacKenzie S."/>
            <person name="Amaro C."/>
        </authorList>
    </citation>
    <scope>NUCLEOTIDE SEQUENCE</scope>
</reference>
<dbReference type="EMBL" id="GBXM01105076">
    <property type="protein sequence ID" value="JAH03501.1"/>
    <property type="molecule type" value="Transcribed_RNA"/>
</dbReference>
<proteinExistence type="predicted"/>
<organism evidence="1">
    <name type="scientific">Anguilla anguilla</name>
    <name type="common">European freshwater eel</name>
    <name type="synonym">Muraena anguilla</name>
    <dbReference type="NCBI Taxonomy" id="7936"/>
    <lineage>
        <taxon>Eukaryota</taxon>
        <taxon>Metazoa</taxon>
        <taxon>Chordata</taxon>
        <taxon>Craniata</taxon>
        <taxon>Vertebrata</taxon>
        <taxon>Euteleostomi</taxon>
        <taxon>Actinopterygii</taxon>
        <taxon>Neopterygii</taxon>
        <taxon>Teleostei</taxon>
        <taxon>Anguilliformes</taxon>
        <taxon>Anguillidae</taxon>
        <taxon>Anguilla</taxon>
    </lineage>
</organism>
<name>A0A0E9PFV6_ANGAN</name>
<evidence type="ECO:0000313" key="1">
    <source>
        <dbReference type="EMBL" id="JAH03501.1"/>
    </source>
</evidence>
<accession>A0A0E9PFV6</accession>